<accession>A0ABR1M859</accession>
<organism evidence="1 2">
    <name type="scientific">Phyllosticta citricarpa</name>
    <dbReference type="NCBI Taxonomy" id="55181"/>
    <lineage>
        <taxon>Eukaryota</taxon>
        <taxon>Fungi</taxon>
        <taxon>Dikarya</taxon>
        <taxon>Ascomycota</taxon>
        <taxon>Pezizomycotina</taxon>
        <taxon>Dothideomycetes</taxon>
        <taxon>Dothideomycetes incertae sedis</taxon>
        <taxon>Botryosphaeriales</taxon>
        <taxon>Phyllostictaceae</taxon>
        <taxon>Phyllosticta</taxon>
    </lineage>
</organism>
<evidence type="ECO:0000313" key="2">
    <source>
        <dbReference type="Proteomes" id="UP001365128"/>
    </source>
</evidence>
<dbReference type="Proteomes" id="UP001365128">
    <property type="component" value="Unassembled WGS sequence"/>
</dbReference>
<dbReference type="Pfam" id="PF07173">
    <property type="entry name" value="GRDP-like"/>
    <property type="match status" value="1"/>
</dbReference>
<dbReference type="InterPro" id="IPR009836">
    <property type="entry name" value="GRDP-like"/>
</dbReference>
<protein>
    <recommendedName>
        <fullName evidence="3">C2H2-type domain-containing protein</fullName>
    </recommendedName>
</protein>
<dbReference type="PANTHER" id="PTHR34365:SF7">
    <property type="entry name" value="GLYCINE-RICH DOMAIN-CONTAINING PROTEIN 1"/>
    <property type="match status" value="1"/>
</dbReference>
<comment type="caution">
    <text evidence="1">The sequence shown here is derived from an EMBL/GenBank/DDBJ whole genome shotgun (WGS) entry which is preliminary data.</text>
</comment>
<name>A0ABR1M859_9PEZI</name>
<keyword evidence="2" id="KW-1185">Reference proteome</keyword>
<proteinExistence type="predicted"/>
<sequence length="436" mass="49705">MAFFVDFELHKCSRLAADAVEMGFTIGAEPENPPPIPSPDIFSLESSPKKGRLDSRKLPPIHDCAVHLELLHSIHRLRNAVQSSSAIQFIGQRADESKQYNEVRAARWSVYLRAAVVRFLLWLGSGEMLPPLDIVMVWHACLLNPVFFSEFCSRRGHERIRYMPFPWKEIHAAIDPEKRTFQLGRSREEAVEGRSKIAPDFLSLLQKNERNKILEQLLASIPTGTALPEGSFPSALPLGNAVAVLLDKCVKACGTEQLINEIAAAVNRQYSFVEKMEQHLWLRSPALEGTLRRATERYDKFVKLLKWHPKTMLVPTLDVDLVWHTHQCAGTQYQADMEQWTGKFIDHNDKVGPPVLKGGESKTREFFRLHFDCEYMRCLCWDCEAILSELEKARLSGHKLDHRKRRDMARNVASVVSYCRSTELAYQTAARAANVE</sequence>
<reference evidence="1 2" key="1">
    <citation type="submission" date="2024-04" db="EMBL/GenBank/DDBJ databases">
        <title>Phyllosticta paracitricarpa is synonymous to the EU quarantine fungus P. citricarpa based on phylogenomic analyses.</title>
        <authorList>
            <consortium name="Lawrence Berkeley National Laboratory"/>
            <person name="Van Ingen-Buijs V.A."/>
            <person name="Van Westerhoven A.C."/>
            <person name="Haridas S."/>
            <person name="Skiadas P."/>
            <person name="Martin F."/>
            <person name="Groenewald J.Z."/>
            <person name="Crous P.W."/>
            <person name="Seidl M.F."/>
        </authorList>
    </citation>
    <scope>NUCLEOTIDE SEQUENCE [LARGE SCALE GENOMIC DNA]</scope>
    <source>
        <strain evidence="1 2">CBS 122670</strain>
    </source>
</reference>
<evidence type="ECO:0000313" key="1">
    <source>
        <dbReference type="EMBL" id="KAK7543453.1"/>
    </source>
</evidence>
<gene>
    <name evidence="1" type="ORF">IWX46DRAFT_146615</name>
</gene>
<evidence type="ECO:0008006" key="3">
    <source>
        <dbReference type="Google" id="ProtNLM"/>
    </source>
</evidence>
<dbReference type="PANTHER" id="PTHR34365">
    <property type="entry name" value="ENOLASE (DUF1399)"/>
    <property type="match status" value="1"/>
</dbReference>
<dbReference type="EMBL" id="JBBPDW010000020">
    <property type="protein sequence ID" value="KAK7543453.1"/>
    <property type="molecule type" value="Genomic_DNA"/>
</dbReference>